<dbReference type="Pfam" id="PF06985">
    <property type="entry name" value="HET"/>
    <property type="match status" value="1"/>
</dbReference>
<dbReference type="PANTHER" id="PTHR24148:SF64">
    <property type="entry name" value="HETEROKARYON INCOMPATIBILITY DOMAIN-CONTAINING PROTEIN"/>
    <property type="match status" value="1"/>
</dbReference>
<dbReference type="InterPro" id="IPR010730">
    <property type="entry name" value="HET"/>
</dbReference>
<feature type="domain" description="Heterokaryon incompatibility" evidence="2">
    <location>
        <begin position="112"/>
        <end position="207"/>
    </location>
</feature>
<evidence type="ECO:0000313" key="4">
    <source>
        <dbReference type="Proteomes" id="UP000293360"/>
    </source>
</evidence>
<gene>
    <name evidence="3" type="ORF">DL764_010003</name>
</gene>
<dbReference type="Proteomes" id="UP000293360">
    <property type="component" value="Unassembled WGS sequence"/>
</dbReference>
<protein>
    <recommendedName>
        <fullName evidence="2">Heterokaryon incompatibility domain-containing protein</fullName>
    </recommendedName>
</protein>
<feature type="region of interest" description="Disordered" evidence="1">
    <location>
        <begin position="1"/>
        <end position="24"/>
    </location>
</feature>
<evidence type="ECO:0000313" key="3">
    <source>
        <dbReference type="EMBL" id="RYO79649.1"/>
    </source>
</evidence>
<proteinExistence type="predicted"/>
<dbReference type="InterPro" id="IPR052895">
    <property type="entry name" value="HetReg/Transcr_Mod"/>
</dbReference>
<dbReference type="OrthoDB" id="194358at2759"/>
<feature type="compositionally biased region" description="Basic and acidic residues" evidence="1">
    <location>
        <begin position="9"/>
        <end position="20"/>
    </location>
</feature>
<dbReference type="Pfam" id="PF26639">
    <property type="entry name" value="Het-6_barrel"/>
    <property type="match status" value="1"/>
</dbReference>
<keyword evidence="4" id="KW-1185">Reference proteome</keyword>
<comment type="caution">
    <text evidence="3">The sequence shown here is derived from an EMBL/GenBank/DDBJ whole genome shotgun (WGS) entry which is preliminary data.</text>
</comment>
<sequence>MHRMGQSISDERRPLHERAQPFEYPSLPTPTSIRVVKLDLDVEEDLISLSMHLVDLNDAADEIPILVNDSLFTVGQSAFDFLKAWRERQQQSMRMRHVELDDWPGASIYRVPEVIWIDAICINQSDVAERNAQVTQMARIYRQARRVVVWLGPEDDFFAPAFQLMEQFRPSHDIGTPNIPPVWSSAWFNLFAVFERSWFSRAWVVQEVIVAQELVMQVGTFVFAWETILSAARVLNRRKLTDPIYAYASAEVQAAENCTDARDRVYAFIDILKRASRPVAEPSPLRRDIFPNYNLTLAEVYRDVAWHIILSGRNLDLLSFASGPTGKLQGLPTWAPDWRNRATIAASVLSAQLDNAAASATTCASWESSQISSVYGKYLHVQGNLVAIVAEVSTDKSTAPYFLGPTAEFLLKMSSVCGWTTEPLSRAEILWKTLTLNKKEMNCCTTDTMNIFSHMWRAEVKRVIRELQGKGRTSREDLEAILDGYSKRAHSLFGGSDGLANYAADDVNLDEIPPVEFQLDRYSEIMRSLSRIQMASQDDLPGDVQYLKLRMEAEIEKMIRAHADSIYDNTLTNHNSGRYDTKLKISNDVIFPWSNDQIQMRRLRKRMRIFRTEEQHFGNGPRAVENGDQVWILSGAKVPVILRPTNEGRWKVVGEAYVHGIMQGEATRQLNYQTKRIILE</sequence>
<accession>A0A4Q4SWD4</accession>
<dbReference type="AlphaFoldDB" id="A0A4Q4SWD4"/>
<organism evidence="3 4">
    <name type="scientific">Monosporascus ibericus</name>
    <dbReference type="NCBI Taxonomy" id="155417"/>
    <lineage>
        <taxon>Eukaryota</taxon>
        <taxon>Fungi</taxon>
        <taxon>Dikarya</taxon>
        <taxon>Ascomycota</taxon>
        <taxon>Pezizomycotina</taxon>
        <taxon>Sordariomycetes</taxon>
        <taxon>Xylariomycetidae</taxon>
        <taxon>Xylariales</taxon>
        <taxon>Xylariales incertae sedis</taxon>
        <taxon>Monosporascus</taxon>
    </lineage>
</organism>
<dbReference type="EMBL" id="QJNU01001098">
    <property type="protein sequence ID" value="RYO79649.1"/>
    <property type="molecule type" value="Genomic_DNA"/>
</dbReference>
<dbReference type="PANTHER" id="PTHR24148">
    <property type="entry name" value="ANKYRIN REPEAT DOMAIN-CONTAINING PROTEIN 39 HOMOLOG-RELATED"/>
    <property type="match status" value="1"/>
</dbReference>
<evidence type="ECO:0000259" key="2">
    <source>
        <dbReference type="Pfam" id="PF06985"/>
    </source>
</evidence>
<reference evidence="3 4" key="1">
    <citation type="submission" date="2018-06" db="EMBL/GenBank/DDBJ databases">
        <title>Complete Genomes of Monosporascus.</title>
        <authorList>
            <person name="Robinson A.J."/>
            <person name="Natvig D.O."/>
        </authorList>
    </citation>
    <scope>NUCLEOTIDE SEQUENCE [LARGE SCALE GENOMIC DNA]</scope>
    <source>
        <strain evidence="3 4">CBS 110550</strain>
    </source>
</reference>
<name>A0A4Q4SWD4_9PEZI</name>
<dbReference type="STRING" id="155417.A0A4Q4SWD4"/>
<evidence type="ECO:0000256" key="1">
    <source>
        <dbReference type="SAM" id="MobiDB-lite"/>
    </source>
</evidence>